<evidence type="ECO:0000256" key="12">
    <source>
        <dbReference type="SAM" id="MobiDB-lite"/>
    </source>
</evidence>
<comment type="similarity">
    <text evidence="4">Belongs to the histone H2B family.</text>
</comment>
<dbReference type="EMBL" id="JAFCMP010000112">
    <property type="protein sequence ID" value="KAG5186377.1"/>
    <property type="molecule type" value="Genomic_DNA"/>
</dbReference>
<evidence type="ECO:0000256" key="10">
    <source>
        <dbReference type="ARBA" id="ARBA00023242"/>
    </source>
</evidence>
<dbReference type="GO" id="GO:0003677">
    <property type="term" value="F:DNA binding"/>
    <property type="evidence" value="ECO:0007669"/>
    <property type="project" value="UniProtKB-KW"/>
</dbReference>
<keyword evidence="16" id="KW-1185">Reference proteome</keyword>
<feature type="compositionally biased region" description="Basic residues" evidence="12">
    <location>
        <begin position="1"/>
        <end position="12"/>
    </location>
</feature>
<comment type="subunit">
    <text evidence="6">The nucleosome is a histone octamer containing two molecules each of H2A, H2B, H3 and H4 assembled in one H3-H4 heterotetramer and two H2A-H2B heterodimers. The octamer wraps approximately 147 bp of DNA.</text>
</comment>
<evidence type="ECO:0000256" key="3">
    <source>
        <dbReference type="ARBA" id="ARBA00004286"/>
    </source>
</evidence>
<dbReference type="InterPro" id="IPR009072">
    <property type="entry name" value="Histone-fold"/>
</dbReference>
<dbReference type="Gene3D" id="1.10.20.10">
    <property type="entry name" value="Histone, subunit A"/>
    <property type="match status" value="2"/>
</dbReference>
<dbReference type="FunFam" id="1.10.20.10:FF:000016">
    <property type="entry name" value="Histone H2B"/>
    <property type="match status" value="1"/>
</dbReference>
<dbReference type="InterPro" id="IPR002119">
    <property type="entry name" value="Histone_H2A"/>
</dbReference>
<proteinExistence type="inferred from homology"/>
<comment type="caution">
    <text evidence="15">The sequence shown here is derived from an EMBL/GenBank/DDBJ whole genome shotgun (WGS) entry which is preliminary data.</text>
</comment>
<dbReference type="SMART" id="SM00414">
    <property type="entry name" value="H2A"/>
    <property type="match status" value="1"/>
</dbReference>
<dbReference type="GO" id="GO:0046982">
    <property type="term" value="F:protein heterodimerization activity"/>
    <property type="evidence" value="ECO:0007669"/>
    <property type="project" value="InterPro"/>
</dbReference>
<dbReference type="SMART" id="SM00427">
    <property type="entry name" value="H2B"/>
    <property type="match status" value="1"/>
</dbReference>
<dbReference type="Pfam" id="PF16211">
    <property type="entry name" value="Histone_H2A_C"/>
    <property type="match status" value="1"/>
</dbReference>
<protein>
    <recommendedName>
        <fullName evidence="7">Histone H2A</fullName>
    </recommendedName>
</protein>
<evidence type="ECO:0000259" key="14">
    <source>
        <dbReference type="Pfam" id="PF26281"/>
    </source>
</evidence>
<dbReference type="Proteomes" id="UP000664859">
    <property type="component" value="Unassembled WGS sequence"/>
</dbReference>
<evidence type="ECO:0000256" key="2">
    <source>
        <dbReference type="ARBA" id="ARBA00004123"/>
    </source>
</evidence>
<dbReference type="PANTHER" id="PTHR23430">
    <property type="entry name" value="HISTONE H2A"/>
    <property type="match status" value="1"/>
</dbReference>
<name>A0A835Z2K3_9STRA</name>
<evidence type="ECO:0000256" key="11">
    <source>
        <dbReference type="ARBA" id="ARBA00023269"/>
    </source>
</evidence>
<dbReference type="Pfam" id="PF26281">
    <property type="entry name" value="Histone_ABTB"/>
    <property type="match status" value="1"/>
</dbReference>
<evidence type="ECO:0000256" key="1">
    <source>
        <dbReference type="ARBA" id="ARBA00002001"/>
    </source>
</evidence>
<evidence type="ECO:0000313" key="16">
    <source>
        <dbReference type="Proteomes" id="UP000664859"/>
    </source>
</evidence>
<gene>
    <name evidence="15" type="ORF">JKP88DRAFT_157074</name>
</gene>
<reference evidence="15" key="1">
    <citation type="submission" date="2021-02" db="EMBL/GenBank/DDBJ databases">
        <title>First Annotated Genome of the Yellow-green Alga Tribonema minus.</title>
        <authorList>
            <person name="Mahan K.M."/>
        </authorList>
    </citation>
    <scope>NUCLEOTIDE SEQUENCE</scope>
    <source>
        <strain evidence="15">UTEX B ZZ1240</strain>
    </source>
</reference>
<dbReference type="GO" id="GO:0030527">
    <property type="term" value="F:structural constituent of chromatin"/>
    <property type="evidence" value="ECO:0007669"/>
    <property type="project" value="InterPro"/>
</dbReference>
<evidence type="ECO:0000256" key="6">
    <source>
        <dbReference type="ARBA" id="ARBA00011538"/>
    </source>
</evidence>
<evidence type="ECO:0000256" key="4">
    <source>
        <dbReference type="ARBA" id="ARBA00006846"/>
    </source>
</evidence>
<dbReference type="PRINTS" id="PR00621">
    <property type="entry name" value="HISTONEH2B"/>
</dbReference>
<dbReference type="InterPro" id="IPR032458">
    <property type="entry name" value="Histone_H2A_CS"/>
</dbReference>
<dbReference type="InterPro" id="IPR000558">
    <property type="entry name" value="Histone_H2B"/>
</dbReference>
<keyword evidence="9" id="KW-0238">DNA-binding</keyword>
<dbReference type="CDD" id="cd00074">
    <property type="entry name" value="HFD_H2A"/>
    <property type="match status" value="1"/>
</dbReference>
<feature type="domain" description="Histone H2A C-terminal" evidence="13">
    <location>
        <begin position="198"/>
        <end position="231"/>
    </location>
</feature>
<dbReference type="CDD" id="cd22910">
    <property type="entry name" value="HFD_H2B"/>
    <property type="match status" value="1"/>
</dbReference>
<evidence type="ECO:0000256" key="7">
    <source>
        <dbReference type="ARBA" id="ARBA00017642"/>
    </source>
</evidence>
<organism evidence="15 16">
    <name type="scientific">Tribonema minus</name>
    <dbReference type="NCBI Taxonomy" id="303371"/>
    <lineage>
        <taxon>Eukaryota</taxon>
        <taxon>Sar</taxon>
        <taxon>Stramenopiles</taxon>
        <taxon>Ochrophyta</taxon>
        <taxon>PX clade</taxon>
        <taxon>Xanthophyceae</taxon>
        <taxon>Tribonematales</taxon>
        <taxon>Tribonemataceae</taxon>
        <taxon>Tribonema</taxon>
    </lineage>
</organism>
<evidence type="ECO:0000256" key="9">
    <source>
        <dbReference type="ARBA" id="ARBA00023125"/>
    </source>
</evidence>
<keyword evidence="11" id="KW-0544">Nucleosome core</keyword>
<comment type="function">
    <text evidence="1">Core component of nucleosome. Nucleosomes wrap and compact DNA into chromatin, limiting DNA accessibility to the cellular machineries which require DNA as a template. Histones thereby play a central role in transcription regulation, DNA repair, DNA replication and chromosomal stability. DNA accessibility is regulated via a complex set of post-translational modifications of histones, also called histone code, and nucleosome remodeling.</text>
</comment>
<sequence>MATPKNSKKIPKKAAEGGKKRKASRTQSWGLYIYKVLKQVHPDTGASKRSMSIMNSFAGDVFERIASEAGRIARYTNKQTLSSHEVQTAVRLILPGELAKHSVSEGTKAITKYTAGTTGTKGGNSVRAGLQFPVGRICSMLKKGRYAKRVSAGAAVYLAAVLEYLCAEVLELGGNACRDLKKSRITPRHIKLAIAGDEELDKLARHVTIASGGVIPHIHKSLVPAKKGKTQA</sequence>
<evidence type="ECO:0000313" key="15">
    <source>
        <dbReference type="EMBL" id="KAG5186377.1"/>
    </source>
</evidence>
<feature type="domain" description="ABTB2/3 histone-like" evidence="14">
    <location>
        <begin position="53"/>
        <end position="160"/>
    </location>
</feature>
<evidence type="ECO:0000259" key="13">
    <source>
        <dbReference type="Pfam" id="PF16211"/>
    </source>
</evidence>
<accession>A0A835Z2K3</accession>
<feature type="region of interest" description="Disordered" evidence="12">
    <location>
        <begin position="1"/>
        <end position="22"/>
    </location>
</feature>
<comment type="subcellular location">
    <subcellularLocation>
        <location evidence="3">Chromosome</location>
    </subcellularLocation>
    <subcellularLocation>
        <location evidence="2">Nucleus</location>
    </subcellularLocation>
</comment>
<dbReference type="AlphaFoldDB" id="A0A835Z2K3"/>
<keyword evidence="10" id="KW-0539">Nucleus</keyword>
<keyword evidence="8" id="KW-0158">Chromosome</keyword>
<dbReference type="InterPro" id="IPR032454">
    <property type="entry name" value="Histone_H2A_C"/>
</dbReference>
<dbReference type="PROSITE" id="PS00046">
    <property type="entry name" value="HISTONE_H2A"/>
    <property type="match status" value="1"/>
</dbReference>
<dbReference type="InterPro" id="IPR059008">
    <property type="entry name" value="ABTB2/3_histone"/>
</dbReference>
<comment type="similarity">
    <text evidence="5">Belongs to the histone H2A family.</text>
</comment>
<dbReference type="OrthoDB" id="9948295at2759"/>
<evidence type="ECO:0000256" key="5">
    <source>
        <dbReference type="ARBA" id="ARBA00010691"/>
    </source>
</evidence>
<dbReference type="SUPFAM" id="SSF47113">
    <property type="entry name" value="Histone-fold"/>
    <property type="match status" value="2"/>
</dbReference>
<dbReference type="GO" id="GO:0000786">
    <property type="term" value="C:nucleosome"/>
    <property type="evidence" value="ECO:0007669"/>
    <property type="project" value="UniProtKB-KW"/>
</dbReference>
<dbReference type="GO" id="GO:0005634">
    <property type="term" value="C:nucleus"/>
    <property type="evidence" value="ECO:0007669"/>
    <property type="project" value="UniProtKB-SubCell"/>
</dbReference>
<evidence type="ECO:0000256" key="8">
    <source>
        <dbReference type="ARBA" id="ARBA00022454"/>
    </source>
</evidence>
<dbReference type="FunFam" id="1.10.20.10:FF:000173">
    <property type="entry name" value="Histone H2A"/>
    <property type="match status" value="1"/>
</dbReference>